<accession>A0A9J5Y1L6</accession>
<proteinExistence type="predicted"/>
<sequence>MDCHTVQSSNIDGILSIAIESKVCHGGALFNGQNQFKNLATYEILRPSQFIWPLFDLTQSLRNKGRRLNFVSTGSKTVAVGTIREALQRTTYTRLGGSSVVVTLLAFHRLVHVQNAHSGKLTSEPETYVIAPRNPFFLVINEVLEYNSHLGNYYRGLQYLHTMSSS</sequence>
<reference evidence="1 2" key="1">
    <citation type="submission" date="2020-09" db="EMBL/GenBank/DDBJ databases">
        <title>De no assembly of potato wild relative species, Solanum commersonii.</title>
        <authorList>
            <person name="Cho K."/>
        </authorList>
    </citation>
    <scope>NUCLEOTIDE SEQUENCE [LARGE SCALE GENOMIC DNA]</scope>
    <source>
        <strain evidence="1">LZ3.2</strain>
        <tissue evidence="1">Leaf</tissue>
    </source>
</reference>
<name>A0A9J5Y1L6_SOLCO</name>
<gene>
    <name evidence="1" type="ORF">H5410_043734</name>
</gene>
<evidence type="ECO:0000313" key="2">
    <source>
        <dbReference type="Proteomes" id="UP000824120"/>
    </source>
</evidence>
<dbReference type="Proteomes" id="UP000824120">
    <property type="component" value="Chromosome 8"/>
</dbReference>
<dbReference type="OrthoDB" id="1326601at2759"/>
<evidence type="ECO:0000313" key="1">
    <source>
        <dbReference type="EMBL" id="KAG5593220.1"/>
    </source>
</evidence>
<keyword evidence="2" id="KW-1185">Reference proteome</keyword>
<dbReference type="AlphaFoldDB" id="A0A9J5Y1L6"/>
<organism evidence="1 2">
    <name type="scientific">Solanum commersonii</name>
    <name type="common">Commerson's wild potato</name>
    <name type="synonym">Commerson's nightshade</name>
    <dbReference type="NCBI Taxonomy" id="4109"/>
    <lineage>
        <taxon>Eukaryota</taxon>
        <taxon>Viridiplantae</taxon>
        <taxon>Streptophyta</taxon>
        <taxon>Embryophyta</taxon>
        <taxon>Tracheophyta</taxon>
        <taxon>Spermatophyta</taxon>
        <taxon>Magnoliopsida</taxon>
        <taxon>eudicotyledons</taxon>
        <taxon>Gunneridae</taxon>
        <taxon>Pentapetalae</taxon>
        <taxon>asterids</taxon>
        <taxon>lamiids</taxon>
        <taxon>Solanales</taxon>
        <taxon>Solanaceae</taxon>
        <taxon>Solanoideae</taxon>
        <taxon>Solaneae</taxon>
        <taxon>Solanum</taxon>
    </lineage>
</organism>
<protein>
    <submittedName>
        <fullName evidence="1">Uncharacterized protein</fullName>
    </submittedName>
</protein>
<dbReference type="EMBL" id="JACXVP010000008">
    <property type="protein sequence ID" value="KAG5593220.1"/>
    <property type="molecule type" value="Genomic_DNA"/>
</dbReference>
<comment type="caution">
    <text evidence="1">The sequence shown here is derived from an EMBL/GenBank/DDBJ whole genome shotgun (WGS) entry which is preliminary data.</text>
</comment>